<dbReference type="GO" id="GO:0005509">
    <property type="term" value="F:calcium ion binding"/>
    <property type="evidence" value="ECO:0007669"/>
    <property type="project" value="InterPro"/>
</dbReference>
<name>A0A0M3K7Y6_ANISI</name>
<dbReference type="AlphaFoldDB" id="A0A0M3K7Y6"/>
<feature type="domain" description="EF-hand" evidence="2">
    <location>
        <begin position="30"/>
        <end position="65"/>
    </location>
</feature>
<keyword evidence="4" id="KW-1185">Reference proteome</keyword>
<protein>
    <submittedName>
        <fullName evidence="5">EF-hand domain-containing protein</fullName>
    </submittedName>
</protein>
<proteinExistence type="predicted"/>
<organism evidence="5">
    <name type="scientific">Anisakis simplex</name>
    <name type="common">Herring worm</name>
    <dbReference type="NCBI Taxonomy" id="6269"/>
    <lineage>
        <taxon>Eukaryota</taxon>
        <taxon>Metazoa</taxon>
        <taxon>Ecdysozoa</taxon>
        <taxon>Nematoda</taxon>
        <taxon>Chromadorea</taxon>
        <taxon>Rhabditida</taxon>
        <taxon>Spirurina</taxon>
        <taxon>Ascaridomorpha</taxon>
        <taxon>Ascaridoidea</taxon>
        <taxon>Anisakidae</taxon>
        <taxon>Anisakis</taxon>
        <taxon>Anisakis simplex complex</taxon>
    </lineage>
</organism>
<evidence type="ECO:0000256" key="1">
    <source>
        <dbReference type="SAM" id="MobiDB-lite"/>
    </source>
</evidence>
<dbReference type="OrthoDB" id="5800718at2759"/>
<dbReference type="InterPro" id="IPR011992">
    <property type="entry name" value="EF-hand-dom_pair"/>
</dbReference>
<dbReference type="Gene3D" id="1.10.238.10">
    <property type="entry name" value="EF-hand"/>
    <property type="match status" value="1"/>
</dbReference>
<gene>
    <name evidence="3" type="ORF">ASIM_LOCUS16484</name>
</gene>
<evidence type="ECO:0000313" key="5">
    <source>
        <dbReference type="WBParaSite" id="ASIM_0001707701-mRNA-1"/>
    </source>
</evidence>
<evidence type="ECO:0000313" key="3">
    <source>
        <dbReference type="EMBL" id="VDK57904.1"/>
    </source>
</evidence>
<dbReference type="Proteomes" id="UP000267096">
    <property type="component" value="Unassembled WGS sequence"/>
</dbReference>
<dbReference type="SUPFAM" id="SSF47473">
    <property type="entry name" value="EF-hand"/>
    <property type="match status" value="1"/>
</dbReference>
<dbReference type="EMBL" id="UYRR01033139">
    <property type="protein sequence ID" value="VDK57904.1"/>
    <property type="molecule type" value="Genomic_DNA"/>
</dbReference>
<dbReference type="PROSITE" id="PS50222">
    <property type="entry name" value="EF_HAND_2"/>
    <property type="match status" value="1"/>
</dbReference>
<sequence>MGSTRNDSTEEFGDNLSLLGDNDQQDNIESKRREVRAVFDVFDEQRCGSLDVIDVAHVVRCLGFNPTQHDLDASFSQIAKGGSSRITFEHLFARVLAASENDEWHRGQIGELERAISIIAPQQPITKDYLIMQLTSRGLFAN</sequence>
<evidence type="ECO:0000313" key="4">
    <source>
        <dbReference type="Proteomes" id="UP000267096"/>
    </source>
</evidence>
<accession>A0A0M3K7Y6</accession>
<dbReference type="InterPro" id="IPR002048">
    <property type="entry name" value="EF_hand_dom"/>
</dbReference>
<feature type="region of interest" description="Disordered" evidence="1">
    <location>
        <begin position="1"/>
        <end position="25"/>
    </location>
</feature>
<reference evidence="3 4" key="2">
    <citation type="submission" date="2018-11" db="EMBL/GenBank/DDBJ databases">
        <authorList>
            <consortium name="Pathogen Informatics"/>
        </authorList>
    </citation>
    <scope>NUCLEOTIDE SEQUENCE [LARGE SCALE GENOMIC DNA]</scope>
</reference>
<dbReference type="WBParaSite" id="ASIM_0001707701-mRNA-1">
    <property type="protein sequence ID" value="ASIM_0001707701-mRNA-1"/>
    <property type="gene ID" value="ASIM_0001707701"/>
</dbReference>
<reference evidence="5" key="1">
    <citation type="submission" date="2017-02" db="UniProtKB">
        <authorList>
            <consortium name="WormBaseParasite"/>
        </authorList>
    </citation>
    <scope>IDENTIFICATION</scope>
</reference>
<evidence type="ECO:0000259" key="2">
    <source>
        <dbReference type="PROSITE" id="PS50222"/>
    </source>
</evidence>